<evidence type="ECO:0000256" key="12">
    <source>
        <dbReference type="ARBA" id="ARBA00023157"/>
    </source>
</evidence>
<sequence length="815" mass="93365">MLVALLFSTSLKLMEKSLFVMLPFFHLLFLSQFLSIKAINYLNQGDSLSVEEPSNVLKSPSGTFTCGFYEISPNTFTFSIWFSKSVNHTVVWTANHAEPVYGLKSMIKFSKDGDLVLNGYDGYVVWATNSSSQGGYRSEILDSGNLVIKNHSNNIIWQSFYYPTDTLLPNQPITLSAKLVSSRTPFSSHYYKFYFDDNYVLSLRYENPDISTIYWPDPEKNLWENDRISFSSIRNASFNENGLFTSSDGFSFKASDLGSQIWRRLTLDPDGNLRLYSLNESDGSWSVSWIAVPQHCRVHGFCGRNGICIYAPNATCTCPPGYKMKDLSNWRKGCSRIFDIDNTKNPKQVWFARLRYTDYWGSNMQFTKNIDHNQCKNICMSYPSCKGVEFRNWGSYIGDCYLKNHLFNGKFRQGFQGDFYLKLPRSIKASELAIPKVQTPICNNTDIDFIIYPQQRRSKGRTPWAYLYWFLLALFVIEVFFISFGCWFTFRKEKSPFEKEGYKLVSSQFRRYTYKELEVATNKFKDVIGRGGSGVVYKGVLRDGRVAAVKKLEEINQGGEEFQAELSVIRQIYHRNLVRIWGFCSEKSHRILVSEYVQNGSLDKALFGTGTANLFLGWKQRYHIAIGVAKGLAYLHHECSEWVVHCDVKPENILVDEDFEPKITDFGLAKLLHRSRGNSMLSHIRGTRGYIAPEWASNLPISTKVDVYSYGVLLLELVMGVRVSDWLIDMEDGLDTVMRSLVMRLKGIFVDDQPQDIIEFVDPRLKGELNLLQVIACIKLAASCLEDECSKRPSMDLVLQTLVSYDVGVNSKRHT</sequence>
<dbReference type="PROSITE" id="PS00108">
    <property type="entry name" value="PROTEIN_KINASE_ST"/>
    <property type="match status" value="1"/>
</dbReference>
<evidence type="ECO:0000256" key="11">
    <source>
        <dbReference type="ARBA" id="ARBA00023136"/>
    </source>
</evidence>
<comment type="catalytic activity">
    <reaction evidence="16 17">
        <text>L-seryl-[protein] + ATP = O-phospho-L-seryl-[protein] + ADP + H(+)</text>
        <dbReference type="Rhea" id="RHEA:17989"/>
        <dbReference type="Rhea" id="RHEA-COMP:9863"/>
        <dbReference type="Rhea" id="RHEA-COMP:11604"/>
        <dbReference type="ChEBI" id="CHEBI:15378"/>
        <dbReference type="ChEBI" id="CHEBI:29999"/>
        <dbReference type="ChEBI" id="CHEBI:30616"/>
        <dbReference type="ChEBI" id="CHEBI:83421"/>
        <dbReference type="ChEBI" id="CHEBI:456216"/>
        <dbReference type="EC" id="2.7.11.1"/>
    </reaction>
</comment>
<feature type="binding site" evidence="19">
    <location>
        <position position="551"/>
    </location>
    <ligand>
        <name>ATP</name>
        <dbReference type="ChEBI" id="CHEBI:30616"/>
    </ligand>
</feature>
<dbReference type="GO" id="GO:0051707">
    <property type="term" value="P:response to other organism"/>
    <property type="evidence" value="ECO:0007669"/>
    <property type="project" value="UniProtKB-ARBA"/>
</dbReference>
<comment type="similarity">
    <text evidence="17">Belongs to the protein kinase superfamily. Ser/Thr protein kinase family.</text>
</comment>
<keyword evidence="12" id="KW-1015">Disulfide bond</keyword>
<keyword evidence="2 17" id="KW-0723">Serine/threonine-protein kinase</keyword>
<keyword evidence="6" id="KW-0732">Signal</keyword>
<dbReference type="EMBL" id="JAMQYH010000005">
    <property type="protein sequence ID" value="KAJ1687726.1"/>
    <property type="molecule type" value="Genomic_DNA"/>
</dbReference>
<keyword evidence="7 17" id="KW-0547">Nucleotide-binding</keyword>
<evidence type="ECO:0000256" key="20">
    <source>
        <dbReference type="SAM" id="Phobius"/>
    </source>
</evidence>
<dbReference type="Pfam" id="PF00954">
    <property type="entry name" value="S_locus_glycop"/>
    <property type="match status" value="1"/>
</dbReference>
<proteinExistence type="inferred from homology"/>
<dbReference type="SUPFAM" id="SSF51110">
    <property type="entry name" value="alpha-D-mannose-specific plant lectins"/>
    <property type="match status" value="1"/>
</dbReference>
<organism evidence="24 25">
    <name type="scientific">Rhynchospora breviuscula</name>
    <dbReference type="NCBI Taxonomy" id="2022672"/>
    <lineage>
        <taxon>Eukaryota</taxon>
        <taxon>Viridiplantae</taxon>
        <taxon>Streptophyta</taxon>
        <taxon>Embryophyta</taxon>
        <taxon>Tracheophyta</taxon>
        <taxon>Spermatophyta</taxon>
        <taxon>Magnoliopsida</taxon>
        <taxon>Liliopsida</taxon>
        <taxon>Poales</taxon>
        <taxon>Cyperaceae</taxon>
        <taxon>Cyperoideae</taxon>
        <taxon>Rhynchosporeae</taxon>
        <taxon>Rhynchospora</taxon>
    </lineage>
</organism>
<dbReference type="FunFam" id="1.10.510.10:FF:000537">
    <property type="entry name" value="Putative receptor-like protein kinase"/>
    <property type="match status" value="1"/>
</dbReference>
<evidence type="ECO:0000256" key="15">
    <source>
        <dbReference type="ARBA" id="ARBA00047899"/>
    </source>
</evidence>
<evidence type="ECO:0000256" key="14">
    <source>
        <dbReference type="ARBA" id="ARBA00023180"/>
    </source>
</evidence>
<evidence type="ECO:0000256" key="7">
    <source>
        <dbReference type="ARBA" id="ARBA00022741"/>
    </source>
</evidence>
<evidence type="ECO:0000313" key="25">
    <source>
        <dbReference type="Proteomes" id="UP001151287"/>
    </source>
</evidence>
<dbReference type="PROSITE" id="PS50026">
    <property type="entry name" value="EGF_3"/>
    <property type="match status" value="1"/>
</dbReference>
<dbReference type="GO" id="GO:0004674">
    <property type="term" value="F:protein serine/threonine kinase activity"/>
    <property type="evidence" value="ECO:0007669"/>
    <property type="project" value="UniProtKB-KW"/>
</dbReference>
<dbReference type="OrthoDB" id="619632at2759"/>
<evidence type="ECO:0000259" key="22">
    <source>
        <dbReference type="PROSITE" id="PS50026"/>
    </source>
</evidence>
<evidence type="ECO:0000256" key="2">
    <source>
        <dbReference type="ARBA" id="ARBA00022527"/>
    </source>
</evidence>
<keyword evidence="8 17" id="KW-0418">Kinase</keyword>
<keyword evidence="3 18" id="KW-0245">EGF-like domain</keyword>
<keyword evidence="9 17" id="KW-0067">ATP-binding</keyword>
<dbReference type="PIRSF" id="PIRSF000641">
    <property type="entry name" value="SRK"/>
    <property type="match status" value="1"/>
</dbReference>
<feature type="transmembrane region" description="Helical" evidence="20">
    <location>
        <begin position="466"/>
        <end position="490"/>
    </location>
</feature>
<dbReference type="Proteomes" id="UP001151287">
    <property type="component" value="Unassembled WGS sequence"/>
</dbReference>
<evidence type="ECO:0000256" key="13">
    <source>
        <dbReference type="ARBA" id="ARBA00023170"/>
    </source>
</evidence>
<dbReference type="Pfam" id="PF01453">
    <property type="entry name" value="B_lectin"/>
    <property type="match status" value="1"/>
</dbReference>
<name>A0A9Q0C5L5_9POAL</name>
<dbReference type="Pfam" id="PF00069">
    <property type="entry name" value="Pkinase"/>
    <property type="match status" value="1"/>
</dbReference>
<dbReference type="PROSITE" id="PS00107">
    <property type="entry name" value="PROTEIN_KINASE_ATP"/>
    <property type="match status" value="1"/>
</dbReference>
<dbReference type="FunFam" id="2.90.10.10:FF:000006">
    <property type="entry name" value="Serine/threonine-protein kinase"/>
    <property type="match status" value="1"/>
</dbReference>
<evidence type="ECO:0000256" key="9">
    <source>
        <dbReference type="ARBA" id="ARBA00022840"/>
    </source>
</evidence>
<feature type="domain" description="EGF-like" evidence="22">
    <location>
        <begin position="292"/>
        <end position="328"/>
    </location>
</feature>
<dbReference type="InterPro" id="IPR000858">
    <property type="entry name" value="S_locus_glycoprot_dom"/>
</dbReference>
<evidence type="ECO:0000256" key="1">
    <source>
        <dbReference type="ARBA" id="ARBA00004479"/>
    </source>
</evidence>
<dbReference type="InterPro" id="IPR001480">
    <property type="entry name" value="Bulb-type_lectin_dom"/>
</dbReference>
<dbReference type="SUPFAM" id="SSF56112">
    <property type="entry name" value="Protein kinase-like (PK-like)"/>
    <property type="match status" value="1"/>
</dbReference>
<keyword evidence="5 20" id="KW-0812">Transmembrane</keyword>
<dbReference type="EC" id="2.7.11.1" evidence="17"/>
<dbReference type="PANTHER" id="PTHR47974:SF4">
    <property type="entry name" value="RECEPTOR-LIKE SERINE_THREONINE-PROTEIN KINASE"/>
    <property type="match status" value="1"/>
</dbReference>
<dbReference type="InterPro" id="IPR036426">
    <property type="entry name" value="Bulb-type_lectin_dom_sf"/>
</dbReference>
<comment type="catalytic activity">
    <reaction evidence="15 17">
        <text>L-threonyl-[protein] + ATP = O-phospho-L-threonyl-[protein] + ADP + H(+)</text>
        <dbReference type="Rhea" id="RHEA:46608"/>
        <dbReference type="Rhea" id="RHEA-COMP:11060"/>
        <dbReference type="Rhea" id="RHEA-COMP:11605"/>
        <dbReference type="ChEBI" id="CHEBI:15378"/>
        <dbReference type="ChEBI" id="CHEBI:30013"/>
        <dbReference type="ChEBI" id="CHEBI:30616"/>
        <dbReference type="ChEBI" id="CHEBI:61977"/>
        <dbReference type="ChEBI" id="CHEBI:456216"/>
        <dbReference type="EC" id="2.7.11.1"/>
    </reaction>
</comment>
<dbReference type="FunFam" id="3.30.200.20:FF:000059">
    <property type="entry name" value="S-receptor-like serine/threonine-protein kinase"/>
    <property type="match status" value="1"/>
</dbReference>
<dbReference type="InterPro" id="IPR017441">
    <property type="entry name" value="Protein_kinase_ATP_BS"/>
</dbReference>
<dbReference type="InterPro" id="IPR011009">
    <property type="entry name" value="Kinase-like_dom_sf"/>
</dbReference>
<evidence type="ECO:0000259" key="23">
    <source>
        <dbReference type="PROSITE" id="PS50927"/>
    </source>
</evidence>
<dbReference type="Gene3D" id="1.10.510.10">
    <property type="entry name" value="Transferase(Phosphotransferase) domain 1"/>
    <property type="match status" value="1"/>
</dbReference>
<keyword evidence="14" id="KW-0325">Glycoprotein</keyword>
<comment type="subcellular location">
    <subcellularLocation>
        <location evidence="1">Membrane</location>
        <topology evidence="1">Single-pass type I membrane protein</topology>
    </subcellularLocation>
</comment>
<evidence type="ECO:0000256" key="18">
    <source>
        <dbReference type="PROSITE-ProRule" id="PRU00076"/>
    </source>
</evidence>
<evidence type="ECO:0000256" key="5">
    <source>
        <dbReference type="ARBA" id="ARBA00022692"/>
    </source>
</evidence>
<dbReference type="AlphaFoldDB" id="A0A9Q0C5L5"/>
<feature type="domain" description="Protein kinase" evidence="21">
    <location>
        <begin position="522"/>
        <end position="815"/>
    </location>
</feature>
<evidence type="ECO:0000256" key="16">
    <source>
        <dbReference type="ARBA" id="ARBA00048679"/>
    </source>
</evidence>
<evidence type="ECO:0000256" key="3">
    <source>
        <dbReference type="ARBA" id="ARBA00022536"/>
    </source>
</evidence>
<evidence type="ECO:0000256" key="19">
    <source>
        <dbReference type="PROSITE-ProRule" id="PRU10141"/>
    </source>
</evidence>
<dbReference type="SMART" id="SM00220">
    <property type="entry name" value="S_TKc"/>
    <property type="match status" value="1"/>
</dbReference>
<comment type="caution">
    <text evidence="18">Lacks conserved residue(s) required for the propagation of feature annotation.</text>
</comment>
<dbReference type="InterPro" id="IPR000742">
    <property type="entry name" value="EGF"/>
</dbReference>
<dbReference type="PROSITE" id="PS50011">
    <property type="entry name" value="PROTEIN_KINASE_DOM"/>
    <property type="match status" value="1"/>
</dbReference>
<keyword evidence="13" id="KW-0675">Receptor</keyword>
<dbReference type="GO" id="GO:0048544">
    <property type="term" value="P:recognition of pollen"/>
    <property type="evidence" value="ECO:0007669"/>
    <property type="project" value="InterPro"/>
</dbReference>
<dbReference type="Gene3D" id="3.30.200.20">
    <property type="entry name" value="Phosphorylase Kinase, domain 1"/>
    <property type="match status" value="1"/>
</dbReference>
<keyword evidence="11 20" id="KW-0472">Membrane</keyword>
<reference evidence="24" key="1">
    <citation type="journal article" date="2022" name="Cell">
        <title>Repeat-based holocentromeres influence genome architecture and karyotype evolution.</title>
        <authorList>
            <person name="Hofstatter P.G."/>
            <person name="Thangavel G."/>
            <person name="Lux T."/>
            <person name="Neumann P."/>
            <person name="Vondrak T."/>
            <person name="Novak P."/>
            <person name="Zhang M."/>
            <person name="Costa L."/>
            <person name="Castellani M."/>
            <person name="Scott A."/>
            <person name="Toegelov H."/>
            <person name="Fuchs J."/>
            <person name="Mata-Sucre Y."/>
            <person name="Dias Y."/>
            <person name="Vanzela A.L.L."/>
            <person name="Huettel B."/>
            <person name="Almeida C.C.S."/>
            <person name="Simkova H."/>
            <person name="Souza G."/>
            <person name="Pedrosa-Harand A."/>
            <person name="Macas J."/>
            <person name="Mayer K.F.X."/>
            <person name="Houben A."/>
            <person name="Marques A."/>
        </authorList>
    </citation>
    <scope>NUCLEOTIDE SEQUENCE</scope>
    <source>
        <strain evidence="24">RhyBre1mFocal</strain>
    </source>
</reference>
<dbReference type="CDD" id="cd00053">
    <property type="entry name" value="EGF"/>
    <property type="match status" value="1"/>
</dbReference>
<gene>
    <name evidence="24" type="ORF">LUZ63_019116</name>
</gene>
<evidence type="ECO:0000259" key="21">
    <source>
        <dbReference type="PROSITE" id="PS50011"/>
    </source>
</evidence>
<comment type="caution">
    <text evidence="24">The sequence shown here is derived from an EMBL/GenBank/DDBJ whole genome shotgun (WGS) entry which is preliminary data.</text>
</comment>
<accession>A0A9Q0C5L5</accession>
<dbReference type="CDD" id="cd14066">
    <property type="entry name" value="STKc_IRAK"/>
    <property type="match status" value="1"/>
</dbReference>
<feature type="domain" description="Bulb-type lectin" evidence="23">
    <location>
        <begin position="39"/>
        <end position="161"/>
    </location>
</feature>
<dbReference type="CDD" id="cd00028">
    <property type="entry name" value="B_lectin"/>
    <property type="match status" value="1"/>
</dbReference>
<keyword evidence="10 20" id="KW-1133">Transmembrane helix</keyword>
<keyword evidence="25" id="KW-1185">Reference proteome</keyword>
<evidence type="ECO:0000256" key="8">
    <source>
        <dbReference type="ARBA" id="ARBA00022777"/>
    </source>
</evidence>
<dbReference type="SMART" id="SM00108">
    <property type="entry name" value="B_lectin"/>
    <property type="match status" value="1"/>
</dbReference>
<evidence type="ECO:0000256" key="6">
    <source>
        <dbReference type="ARBA" id="ARBA00022729"/>
    </source>
</evidence>
<dbReference type="PROSITE" id="PS50927">
    <property type="entry name" value="BULB_LECTIN"/>
    <property type="match status" value="1"/>
</dbReference>
<keyword evidence="4 17" id="KW-0808">Transferase</keyword>
<evidence type="ECO:0000313" key="24">
    <source>
        <dbReference type="EMBL" id="KAJ1687726.1"/>
    </source>
</evidence>
<protein>
    <recommendedName>
        <fullName evidence="17">Receptor-like serine/threonine-protein kinase</fullName>
        <ecNumber evidence="17">2.7.11.1</ecNumber>
    </recommendedName>
</protein>
<dbReference type="PANTHER" id="PTHR47974">
    <property type="entry name" value="OS07G0415500 PROTEIN"/>
    <property type="match status" value="1"/>
</dbReference>
<dbReference type="InterPro" id="IPR000719">
    <property type="entry name" value="Prot_kinase_dom"/>
</dbReference>
<dbReference type="Gene3D" id="2.90.10.10">
    <property type="entry name" value="Bulb-type lectin domain"/>
    <property type="match status" value="1"/>
</dbReference>
<evidence type="ECO:0000256" key="10">
    <source>
        <dbReference type="ARBA" id="ARBA00022989"/>
    </source>
</evidence>
<dbReference type="GO" id="GO:0005524">
    <property type="term" value="F:ATP binding"/>
    <property type="evidence" value="ECO:0007669"/>
    <property type="project" value="UniProtKB-UniRule"/>
</dbReference>
<dbReference type="GO" id="GO:0016020">
    <property type="term" value="C:membrane"/>
    <property type="evidence" value="ECO:0007669"/>
    <property type="project" value="UniProtKB-SubCell"/>
</dbReference>
<evidence type="ECO:0000256" key="17">
    <source>
        <dbReference type="PIRNR" id="PIRNR000641"/>
    </source>
</evidence>
<dbReference type="InterPro" id="IPR024171">
    <property type="entry name" value="SRK-like_kinase"/>
</dbReference>
<dbReference type="InterPro" id="IPR008271">
    <property type="entry name" value="Ser/Thr_kinase_AS"/>
</dbReference>
<evidence type="ECO:0000256" key="4">
    <source>
        <dbReference type="ARBA" id="ARBA00022679"/>
    </source>
</evidence>